<dbReference type="Proteomes" id="UP000199513">
    <property type="component" value="Unassembled WGS sequence"/>
</dbReference>
<organism evidence="2 3">
    <name type="scientific">Thermoflexibacter ruber</name>
    <dbReference type="NCBI Taxonomy" id="1003"/>
    <lineage>
        <taxon>Bacteria</taxon>
        <taxon>Pseudomonadati</taxon>
        <taxon>Bacteroidota</taxon>
        <taxon>Cytophagia</taxon>
        <taxon>Cytophagales</taxon>
        <taxon>Thermoflexibacteraceae</taxon>
        <taxon>Thermoflexibacter</taxon>
    </lineage>
</organism>
<dbReference type="AlphaFoldDB" id="A0A1I2FTY9"/>
<feature type="signal peptide" evidence="1">
    <location>
        <begin position="1"/>
        <end position="20"/>
    </location>
</feature>
<protein>
    <recommendedName>
        <fullName evidence="4">Outer membrane protein beta-barrel domain-containing protein</fullName>
    </recommendedName>
</protein>
<sequence>MKTLNLIFVFTLLWGIAAFAQDDDKRQETLFGRGTSVSGFGGPIVEFSVAKGQFSVSNGGGGAIILNQSFFIGGYGVNTSNRLAINIPNANYRLDFGHGGFWLGYINSHTKLVHFTSSLRLGWGSVSMRDSRNYGNNPNTRLSNCFVATPELGFEVNITRFFRIAATAGYRIVAGISEINFTDIQGGVVEKVNNADFSSPMGSLTFKFGWFGR</sequence>
<feature type="chain" id="PRO_5011600745" description="Outer membrane protein beta-barrel domain-containing protein" evidence="1">
    <location>
        <begin position="21"/>
        <end position="213"/>
    </location>
</feature>
<keyword evidence="1" id="KW-0732">Signal</keyword>
<evidence type="ECO:0000313" key="3">
    <source>
        <dbReference type="Proteomes" id="UP000199513"/>
    </source>
</evidence>
<accession>A0A1I2FTY9</accession>
<dbReference type="EMBL" id="FONY01000015">
    <property type="protein sequence ID" value="SFF08110.1"/>
    <property type="molecule type" value="Genomic_DNA"/>
</dbReference>
<dbReference type="STRING" id="1003.SAMN04488541_101529"/>
<name>A0A1I2FTY9_9BACT</name>
<dbReference type="OrthoDB" id="1122635at2"/>
<gene>
    <name evidence="2" type="ORF">SAMN04488541_101529</name>
</gene>
<evidence type="ECO:0000313" key="2">
    <source>
        <dbReference type="EMBL" id="SFF08110.1"/>
    </source>
</evidence>
<reference evidence="2 3" key="1">
    <citation type="submission" date="2016-10" db="EMBL/GenBank/DDBJ databases">
        <authorList>
            <person name="de Groot N.N."/>
        </authorList>
    </citation>
    <scope>NUCLEOTIDE SEQUENCE [LARGE SCALE GENOMIC DNA]</scope>
    <source>
        <strain>GEY</strain>
        <strain evidence="3">DSM 9560</strain>
    </source>
</reference>
<dbReference type="RefSeq" id="WP_091544528.1">
    <property type="nucleotide sequence ID" value="NZ_FONY01000015.1"/>
</dbReference>
<evidence type="ECO:0000256" key="1">
    <source>
        <dbReference type="SAM" id="SignalP"/>
    </source>
</evidence>
<keyword evidence="3" id="KW-1185">Reference proteome</keyword>
<proteinExistence type="predicted"/>
<evidence type="ECO:0008006" key="4">
    <source>
        <dbReference type="Google" id="ProtNLM"/>
    </source>
</evidence>